<dbReference type="EMBL" id="FNPH01000002">
    <property type="protein sequence ID" value="SDY42165.1"/>
    <property type="molecule type" value="Genomic_DNA"/>
</dbReference>
<reference evidence="3" key="1">
    <citation type="submission" date="2016-10" db="EMBL/GenBank/DDBJ databases">
        <authorList>
            <person name="Varghese N."/>
            <person name="Submissions S."/>
        </authorList>
    </citation>
    <scope>NUCLEOTIDE SEQUENCE [LARGE SCALE GENOMIC DNA]</scope>
    <source>
        <strain evidence="3">DSM 45245</strain>
    </source>
</reference>
<accession>A0A1H3JRN1</accession>
<name>A0A1H3JRN1_9ACTN</name>
<protein>
    <submittedName>
        <fullName evidence="2">Uncharacterized protein</fullName>
    </submittedName>
</protein>
<proteinExistence type="predicted"/>
<dbReference type="Proteomes" id="UP000242415">
    <property type="component" value="Unassembled WGS sequence"/>
</dbReference>
<dbReference type="AlphaFoldDB" id="A0A1H3JRN1"/>
<evidence type="ECO:0000256" key="1">
    <source>
        <dbReference type="SAM" id="MobiDB-lite"/>
    </source>
</evidence>
<evidence type="ECO:0000313" key="3">
    <source>
        <dbReference type="Proteomes" id="UP000242415"/>
    </source>
</evidence>
<feature type="region of interest" description="Disordered" evidence="1">
    <location>
        <begin position="48"/>
        <end position="69"/>
    </location>
</feature>
<evidence type="ECO:0000313" key="2">
    <source>
        <dbReference type="EMBL" id="SDY42165.1"/>
    </source>
</evidence>
<sequence>MSTARFVPYTSRLIVDHDEFTHAEQVRLENKMEQVLAGQARILAALGIDPPDAGPNTTGVMPPRGNTDI</sequence>
<keyword evidence="3" id="KW-1185">Reference proteome</keyword>
<organism evidence="2 3">
    <name type="scientific">Micromonospora pattaloongensis</name>
    <dbReference type="NCBI Taxonomy" id="405436"/>
    <lineage>
        <taxon>Bacteria</taxon>
        <taxon>Bacillati</taxon>
        <taxon>Actinomycetota</taxon>
        <taxon>Actinomycetes</taxon>
        <taxon>Micromonosporales</taxon>
        <taxon>Micromonosporaceae</taxon>
        <taxon>Micromonospora</taxon>
    </lineage>
</organism>
<gene>
    <name evidence="2" type="ORF">SAMN05444365_102215</name>
</gene>
<dbReference type="STRING" id="405436.SAMN05444365_102215"/>